<dbReference type="PROSITE" id="PS00330">
    <property type="entry name" value="HEMOLYSIN_CALCIUM"/>
    <property type="match status" value="5"/>
</dbReference>
<organism evidence="3">
    <name type="scientific">Leptolyngbya sp. NK1-12</name>
    <dbReference type="NCBI Taxonomy" id="2547451"/>
    <lineage>
        <taxon>Bacteria</taxon>
        <taxon>Bacillati</taxon>
        <taxon>Cyanobacteriota</taxon>
        <taxon>Cyanophyceae</taxon>
        <taxon>Leptolyngbyales</taxon>
        <taxon>Leptolyngbyaceae</taxon>
        <taxon>Leptolyngbya group</taxon>
        <taxon>Leptolyngbya</taxon>
    </lineage>
</organism>
<proteinExistence type="predicted"/>
<dbReference type="InterPro" id="IPR001343">
    <property type="entry name" value="Hemolysn_Ca-bd"/>
</dbReference>
<dbReference type="PANTHER" id="PTHR38340:SF1">
    <property type="entry name" value="S-LAYER PROTEIN"/>
    <property type="match status" value="1"/>
</dbReference>
<reference evidence="3" key="1">
    <citation type="submission" date="2020-05" db="EMBL/GenBank/DDBJ databases">
        <authorList>
            <person name="Zhu T."/>
            <person name="Keshari N."/>
            <person name="Lu X."/>
        </authorList>
    </citation>
    <scope>NUCLEOTIDE SEQUENCE</scope>
    <source>
        <strain evidence="3">NK1-12</strain>
    </source>
</reference>
<keyword evidence="2" id="KW-0964">Secreted</keyword>
<evidence type="ECO:0000256" key="1">
    <source>
        <dbReference type="ARBA" id="ARBA00004613"/>
    </source>
</evidence>
<evidence type="ECO:0000256" key="2">
    <source>
        <dbReference type="ARBA" id="ARBA00022525"/>
    </source>
</evidence>
<gene>
    <name evidence="3" type="ORF">HJG54_04025</name>
</gene>
<dbReference type="Gene3D" id="2.150.10.10">
    <property type="entry name" value="Serralysin-like metalloprotease, C-terminal"/>
    <property type="match status" value="3"/>
</dbReference>
<dbReference type="AlphaFoldDB" id="A0AA96W9B5"/>
<dbReference type="RefSeq" id="WP_316433500.1">
    <property type="nucleotide sequence ID" value="NZ_CP053586.1"/>
</dbReference>
<evidence type="ECO:0000313" key="3">
    <source>
        <dbReference type="EMBL" id="WNZ22117.1"/>
    </source>
</evidence>
<dbReference type="GO" id="GO:0005576">
    <property type="term" value="C:extracellular region"/>
    <property type="evidence" value="ECO:0007669"/>
    <property type="project" value="UniProtKB-SubCell"/>
</dbReference>
<dbReference type="GO" id="GO:0005509">
    <property type="term" value="F:calcium ion binding"/>
    <property type="evidence" value="ECO:0007669"/>
    <property type="project" value="InterPro"/>
</dbReference>
<comment type="subcellular location">
    <subcellularLocation>
        <location evidence="1">Secreted</location>
    </subcellularLocation>
</comment>
<dbReference type="SUPFAM" id="SSF51120">
    <property type="entry name" value="beta-Roll"/>
    <property type="match status" value="3"/>
</dbReference>
<protein>
    <submittedName>
        <fullName evidence="3">Calcium-binding protein</fullName>
    </submittedName>
</protein>
<dbReference type="PRINTS" id="PR00313">
    <property type="entry name" value="CABNDNGRPT"/>
</dbReference>
<dbReference type="EMBL" id="CP053586">
    <property type="protein sequence ID" value="WNZ22117.1"/>
    <property type="molecule type" value="Genomic_DNA"/>
</dbReference>
<sequence>MAVSASFSPGILTITGDNLDNTIEVSRNAAGQILVNGGAVVVSGGIPTVANTTLIQGSGLGGNDRITLNEANGRLPRALLSGGSGNDTLTGGSSADLLFGEAGNDTLLGKGGADLLLGGTENDVLTGGDADDQVFGEDGDDRSVWIPGDDTDLNEGGNNTDISEVNGGGGSEAFVVTANGSRVRLDRVNPAPFTLDIGTTENLILNMNGGDDTFSAANNLASSIQLTVDGGAGNDTILGGNGADTLQGGDGNDFVDGQKGNDVAVLGAGNDVFQWDTGDGNDVVEGQANFDTLQFTGTAASEQINIAANGGRVFFSRDVEAVVLDLNDVERINFAALLGTDTITVNDLSGTDVTQVNVDLAGPDGRGDGQSDTVIGHGTAGIDVIRLRNTINNIHITGLPAAITITNADADRLTINGGTGDDTIDAGNLTSTTMTVTYNGGIGNDMIQAGAGRDILTGGNGSDSLAGGLSNDTLTGGAGSDSLAGGLSNDTLTGGAGVDRFRFDAPNEGRDLITDFASNETIDVIASSFGGGLVAGKQITIRQFRLGSNAQDASDRFIYNSGTRTLFYDSDGLGGAAKVQLAILQTDVALRAANIRVL</sequence>
<dbReference type="InterPro" id="IPR018511">
    <property type="entry name" value="Hemolysin-typ_Ca-bd_CS"/>
</dbReference>
<dbReference type="Pfam" id="PF00353">
    <property type="entry name" value="HemolysinCabind"/>
    <property type="match status" value="6"/>
</dbReference>
<name>A0AA96W9B5_9CYAN</name>
<dbReference type="InterPro" id="IPR050557">
    <property type="entry name" value="RTX_toxin/Mannuronan_C5-epim"/>
</dbReference>
<dbReference type="PANTHER" id="PTHR38340">
    <property type="entry name" value="S-LAYER PROTEIN"/>
    <property type="match status" value="1"/>
</dbReference>
<dbReference type="InterPro" id="IPR011049">
    <property type="entry name" value="Serralysin-like_metalloprot_C"/>
</dbReference>
<accession>A0AA96W9B5</accession>